<dbReference type="RefSeq" id="WP_046099810.1">
    <property type="nucleotide sequence ID" value="NZ_BKAP01000013.1"/>
</dbReference>
<evidence type="ECO:0000256" key="4">
    <source>
        <dbReference type="SAM" id="SignalP"/>
    </source>
</evidence>
<dbReference type="Gene3D" id="3.90.1720.10">
    <property type="entry name" value="endopeptidase domain like (from Nostoc punctiforme)"/>
    <property type="match status" value="1"/>
</dbReference>
<evidence type="ECO:0000313" key="6">
    <source>
        <dbReference type="EMBL" id="KKB25577.1"/>
    </source>
</evidence>
<accession>A0AAJ0JPH1</accession>
<feature type="compositionally biased region" description="Basic and acidic residues" evidence="3">
    <location>
        <begin position="364"/>
        <end position="378"/>
    </location>
</feature>
<evidence type="ECO:0000256" key="2">
    <source>
        <dbReference type="ARBA" id="ARBA00022801"/>
    </source>
</evidence>
<feature type="domain" description="Peptidase C51" evidence="5">
    <location>
        <begin position="578"/>
        <end position="707"/>
    </location>
</feature>
<dbReference type="AlphaFoldDB" id="A0AAJ0JPH1"/>
<evidence type="ECO:0000256" key="3">
    <source>
        <dbReference type="SAM" id="MobiDB-lite"/>
    </source>
</evidence>
<feature type="chain" id="PRO_5042489942" evidence="4">
    <location>
        <begin position="28"/>
        <end position="709"/>
    </location>
</feature>
<gene>
    <name evidence="6" type="ORF">VV61_05625</name>
</gene>
<comment type="caution">
    <text evidence="6">The sequence shown here is derived from an EMBL/GenBank/DDBJ whole genome shotgun (WGS) entry which is preliminary data.</text>
</comment>
<feature type="region of interest" description="Disordered" evidence="3">
    <location>
        <begin position="574"/>
        <end position="596"/>
    </location>
</feature>
<name>A0AAJ0JPH1_STACA</name>
<dbReference type="Gene3D" id="4.10.80.30">
    <property type="entry name" value="DNA polymerase, domain 6"/>
    <property type="match status" value="1"/>
</dbReference>
<feature type="compositionally biased region" description="Basic and acidic residues" evidence="3">
    <location>
        <begin position="214"/>
        <end position="247"/>
    </location>
</feature>
<feature type="compositionally biased region" description="Polar residues" evidence="3">
    <location>
        <begin position="347"/>
        <end position="363"/>
    </location>
</feature>
<feature type="compositionally biased region" description="Basic and acidic residues" evidence="3">
    <location>
        <begin position="287"/>
        <end position="308"/>
    </location>
</feature>
<feature type="signal peptide" evidence="4">
    <location>
        <begin position="1"/>
        <end position="27"/>
    </location>
</feature>
<keyword evidence="4" id="KW-0732">Signal</keyword>
<organism evidence="6 7">
    <name type="scientific">Staphylococcus carnosus</name>
    <dbReference type="NCBI Taxonomy" id="1281"/>
    <lineage>
        <taxon>Bacteria</taxon>
        <taxon>Bacillati</taxon>
        <taxon>Bacillota</taxon>
        <taxon>Bacilli</taxon>
        <taxon>Bacillales</taxon>
        <taxon>Staphylococcaceae</taxon>
        <taxon>Staphylococcus</taxon>
    </lineage>
</organism>
<feature type="compositionally biased region" description="Basic and acidic residues" evidence="3">
    <location>
        <begin position="37"/>
        <end position="50"/>
    </location>
</feature>
<dbReference type="EMBL" id="LAIU01000003">
    <property type="protein sequence ID" value="KKB25577.1"/>
    <property type="molecule type" value="Genomic_DNA"/>
</dbReference>
<dbReference type="InterPro" id="IPR002901">
    <property type="entry name" value="MGlyc_endo_b_GlcNAc-like_dom"/>
</dbReference>
<dbReference type="Pfam" id="PF01832">
    <property type="entry name" value="Glucosaminidase"/>
    <property type="match status" value="1"/>
</dbReference>
<evidence type="ECO:0000256" key="1">
    <source>
        <dbReference type="ARBA" id="ARBA00006088"/>
    </source>
</evidence>
<feature type="compositionally biased region" description="Basic and acidic residues" evidence="3">
    <location>
        <begin position="175"/>
        <end position="185"/>
    </location>
</feature>
<feature type="compositionally biased region" description="Polar residues" evidence="3">
    <location>
        <begin position="195"/>
        <end position="208"/>
    </location>
</feature>
<dbReference type="GO" id="GO:0004040">
    <property type="term" value="F:amidase activity"/>
    <property type="evidence" value="ECO:0007669"/>
    <property type="project" value="InterPro"/>
</dbReference>
<feature type="region of interest" description="Disordered" evidence="3">
    <location>
        <begin position="26"/>
        <end position="118"/>
    </location>
</feature>
<dbReference type="SMART" id="SM00047">
    <property type="entry name" value="LYZ2"/>
    <property type="match status" value="1"/>
</dbReference>
<dbReference type="InterPro" id="IPR038765">
    <property type="entry name" value="Papain-like_cys_pep_sf"/>
</dbReference>
<reference evidence="6 7" key="1">
    <citation type="submission" date="2015-03" db="EMBL/GenBank/DDBJ databases">
        <title>Draft Genome Sequence of S. carnosus subsp. utilis LTH 7013, Isolated from South Tirolean Ham.</title>
        <authorList>
            <person name="Mueller A."/>
            <person name="Huptas C."/>
            <person name="Wenning M."/>
            <person name="Weiss A."/>
            <person name="Schmidt H."/>
        </authorList>
    </citation>
    <scope>NUCLEOTIDE SEQUENCE [LARGE SCALE GENOMIC DNA]</scope>
    <source>
        <strain evidence="6 7">LTH7013</strain>
    </source>
</reference>
<comment type="similarity">
    <text evidence="1">In the N-terminal section; belongs to the N-acetylmuramoyl-L-alanine amidase 2 family.</text>
</comment>
<feature type="compositionally biased region" description="Polar residues" evidence="3">
    <location>
        <begin position="160"/>
        <end position="174"/>
    </location>
</feature>
<dbReference type="PANTHER" id="PTHR33308">
    <property type="entry name" value="PEPTIDOGLYCAN HYDROLASE FLGJ"/>
    <property type="match status" value="1"/>
</dbReference>
<feature type="compositionally biased region" description="Basic and acidic residues" evidence="3">
    <location>
        <begin position="319"/>
        <end position="330"/>
    </location>
</feature>
<dbReference type="Gene3D" id="1.10.530.10">
    <property type="match status" value="1"/>
</dbReference>
<dbReference type="InterPro" id="IPR007921">
    <property type="entry name" value="CHAP_dom"/>
</dbReference>
<dbReference type="InterPro" id="IPR051056">
    <property type="entry name" value="Glycosyl_Hydrolase_73"/>
</dbReference>
<sequence>MRNQKLLAYIFSSSLLISTLPFNTVDAEVSEESPTQLKEKDIDDNKKQSSSDENNESTKDTNNTNKETTKNDDDEINQPSSSTKTRNKNTLDKKESTYNKQDEETLDNQKLNPHQQDIRKQTYADYYKNSLDFFKPAPFKEQKNSTPSLWEQIFSNSGSSYLDVNKTEQGQNNENKTENKSDHSIITDSDEEKTSTSQNESHTDITNNQEDELSNTHENNKLSQDDNEVLRKLDEANSSIKESHSESVQENENQEEDSLSQQDIPEQDKSEQSKTEQDNTPSDNEADSERQNKKATDTSQQENEHDDSVINAILDEYSEDAKKQKDKYDNQNEANDTQEENKKVENQHSNTSTANPQLPTQSQLEDKTDPKQSFEDGLKQSNNRSTAMFQLLPDLSNNDENNSDFNVAENSDTRQFIKKIAEDSHDIGQNRDIYASVMIAQAILESDSGNSALAQSPHYNLFGIKGSYQGKSADFNTLEDSGNSMYQISAQFRSYPSEKESLEDYAELIKNGIDGNSDIYRSTWKSEASSYRDATAHLAKTYATDTQYADKLNSIIKHYDLTQFDKKQMPDLNNYQPSSKENASDFKPFAESTSDSPYPHGQCTWYVYNRMAQFDKQISGTLGDARNWNNRAENKGYTVTSTPEKYNAVVFEAGQQNADPIYGHVAFVEKVNSDGSIVISESNVEGLGVISYRTIDADDAAQLSYIKGK</sequence>
<feature type="compositionally biased region" description="Basic and acidic residues" evidence="3">
    <location>
        <begin position="89"/>
        <end position="103"/>
    </location>
</feature>
<dbReference type="PANTHER" id="PTHR33308:SF9">
    <property type="entry name" value="PEPTIDOGLYCAN HYDROLASE FLGJ"/>
    <property type="match status" value="1"/>
</dbReference>
<evidence type="ECO:0000259" key="5">
    <source>
        <dbReference type="PROSITE" id="PS50911"/>
    </source>
</evidence>
<proteinExistence type="inferred from homology"/>
<protein>
    <submittedName>
        <fullName evidence="6">N-acetylmuramoyl-L-alanine amidase</fullName>
    </submittedName>
</protein>
<feature type="region of interest" description="Disordered" evidence="3">
    <location>
        <begin position="160"/>
        <end position="381"/>
    </location>
</feature>
<evidence type="ECO:0000313" key="7">
    <source>
        <dbReference type="Proteomes" id="UP000033530"/>
    </source>
</evidence>
<dbReference type="SUPFAM" id="SSF54001">
    <property type="entry name" value="Cysteine proteinases"/>
    <property type="match status" value="1"/>
</dbReference>
<dbReference type="NCBIfam" id="NF006360">
    <property type="entry name" value="PRK08581.1-2"/>
    <property type="match status" value="1"/>
</dbReference>
<feature type="compositionally biased region" description="Basic and acidic residues" evidence="3">
    <location>
        <begin position="266"/>
        <end position="277"/>
    </location>
</feature>
<keyword evidence="2" id="KW-0378">Hydrolase</keyword>
<dbReference type="Proteomes" id="UP000033530">
    <property type="component" value="Unassembled WGS sequence"/>
</dbReference>
<dbReference type="PROSITE" id="PS50911">
    <property type="entry name" value="CHAP"/>
    <property type="match status" value="1"/>
</dbReference>
<dbReference type="Pfam" id="PF05257">
    <property type="entry name" value="CHAP"/>
    <property type="match status" value="1"/>
</dbReference>